<keyword evidence="2" id="KW-1185">Reference proteome</keyword>
<dbReference type="Proteomes" id="UP000747110">
    <property type="component" value="Unassembled WGS sequence"/>
</dbReference>
<reference evidence="1" key="1">
    <citation type="journal article" date="2021" name="Proc. Natl. Acad. Sci. U.S.A.">
        <title>Three genomes in the algal genus Volvox reveal the fate of a haploid sex-determining region after a transition to homothallism.</title>
        <authorList>
            <person name="Yamamoto K."/>
            <person name="Hamaji T."/>
            <person name="Kawai-Toyooka H."/>
            <person name="Matsuzaki R."/>
            <person name="Takahashi F."/>
            <person name="Nishimura Y."/>
            <person name="Kawachi M."/>
            <person name="Noguchi H."/>
            <person name="Minakuchi Y."/>
            <person name="Umen J.G."/>
            <person name="Toyoda A."/>
            <person name="Nozaki H."/>
        </authorList>
    </citation>
    <scope>NUCLEOTIDE SEQUENCE</scope>
    <source>
        <strain evidence="1">NIES-3786</strain>
    </source>
</reference>
<dbReference type="EMBL" id="BNCP01000006">
    <property type="protein sequence ID" value="GIL74797.1"/>
    <property type="molecule type" value="Genomic_DNA"/>
</dbReference>
<protein>
    <submittedName>
        <fullName evidence="1">Uncharacterized protein</fullName>
    </submittedName>
</protein>
<organism evidence="1 2">
    <name type="scientific">Volvox reticuliferus</name>
    <dbReference type="NCBI Taxonomy" id="1737510"/>
    <lineage>
        <taxon>Eukaryota</taxon>
        <taxon>Viridiplantae</taxon>
        <taxon>Chlorophyta</taxon>
        <taxon>core chlorophytes</taxon>
        <taxon>Chlorophyceae</taxon>
        <taxon>CS clade</taxon>
        <taxon>Chlamydomonadales</taxon>
        <taxon>Volvocaceae</taxon>
        <taxon>Volvox</taxon>
    </lineage>
</organism>
<proteinExistence type="predicted"/>
<comment type="caution">
    <text evidence="1">The sequence shown here is derived from an EMBL/GenBank/DDBJ whole genome shotgun (WGS) entry which is preliminary data.</text>
</comment>
<sequence>MQADKVRTGSLSQPVSAEAHQWPFSLLPPAVASPTLKIAAPHRSAKLIRDCSSGGGNSPEGLTAPPLAAVINRMGGCRPGPRSGLPPCIRVAAAAAPRNSGAGECRDGGGGGGGRGAVVGRMPSAAARRVTARGAPNWACAAPSLSPVLVLAVGLRRSGARRRGGV</sequence>
<dbReference type="AlphaFoldDB" id="A0A8J4C4U5"/>
<accession>A0A8J4C4U5</accession>
<evidence type="ECO:0000313" key="1">
    <source>
        <dbReference type="EMBL" id="GIL74797.1"/>
    </source>
</evidence>
<gene>
    <name evidence="1" type="ORF">Vretifemale_4703</name>
</gene>
<evidence type="ECO:0000313" key="2">
    <source>
        <dbReference type="Proteomes" id="UP000747110"/>
    </source>
</evidence>
<name>A0A8J4C4U5_9CHLO</name>